<evidence type="ECO:0000313" key="4">
    <source>
        <dbReference type="RefSeq" id="XP_052119571.1"/>
    </source>
</evidence>
<dbReference type="RefSeq" id="XP_052119571.1">
    <property type="nucleotide sequence ID" value="XM_052263611.1"/>
</dbReference>
<feature type="coiled-coil region" evidence="1">
    <location>
        <begin position="101"/>
        <end position="151"/>
    </location>
</feature>
<dbReference type="GeneID" id="127748775"/>
<evidence type="ECO:0000256" key="2">
    <source>
        <dbReference type="SAM" id="MobiDB-lite"/>
    </source>
</evidence>
<reference evidence="4" key="1">
    <citation type="submission" date="2025-08" db="UniProtKB">
        <authorList>
            <consortium name="RefSeq"/>
        </authorList>
    </citation>
    <scope>IDENTIFICATION</scope>
    <source>
        <tissue evidence="4">Whole organism</tissue>
    </source>
</reference>
<keyword evidence="1" id="KW-0175">Coiled coil</keyword>
<dbReference type="AlphaFoldDB" id="A0A9C6TSB4"/>
<keyword evidence="3" id="KW-1185">Reference proteome</keyword>
<gene>
    <name evidence="4" type="primary">LOC127748775</name>
</gene>
<feature type="region of interest" description="Disordered" evidence="2">
    <location>
        <begin position="1"/>
        <end position="71"/>
    </location>
</feature>
<feature type="region of interest" description="Disordered" evidence="2">
    <location>
        <begin position="157"/>
        <end position="200"/>
    </location>
</feature>
<accession>A0A9C6TSB4</accession>
<organism evidence="3 4">
    <name type="scientific">Frankliniella occidentalis</name>
    <name type="common">Western flower thrips</name>
    <name type="synonym">Euthrips occidentalis</name>
    <dbReference type="NCBI Taxonomy" id="133901"/>
    <lineage>
        <taxon>Eukaryota</taxon>
        <taxon>Metazoa</taxon>
        <taxon>Ecdysozoa</taxon>
        <taxon>Arthropoda</taxon>
        <taxon>Hexapoda</taxon>
        <taxon>Insecta</taxon>
        <taxon>Pterygota</taxon>
        <taxon>Neoptera</taxon>
        <taxon>Paraneoptera</taxon>
        <taxon>Thysanoptera</taxon>
        <taxon>Terebrantia</taxon>
        <taxon>Thripoidea</taxon>
        <taxon>Thripidae</taxon>
        <taxon>Frankliniella</taxon>
    </lineage>
</organism>
<feature type="compositionally biased region" description="Low complexity" evidence="2">
    <location>
        <begin position="311"/>
        <end position="324"/>
    </location>
</feature>
<sequence length="419" mass="45818">MRRRSGRGQEWRRPVGELSDSEETPIPSPRPWLIGQRWDEPRELPAPPAEETPAPKRARSQDDEVTGAEEPEIINIAKLMSEVLSAARRRKGIMAEKLKLVEVLHEKVDEVRQAADALENLESGMTAGEVLKKLVAESEELELEASDVDEESLLKEAESAENGATLASGGGPGQVARVQEGSRDSSLSPTRPSRDRRDSLASDLDALDIAADEVMEGISPNVHILLSDTPRDQVPPQPPAPAAAAAPAVAVAGPSSAKRQMQVPPAAGPKRRRKQRKPLAAPQGKPPTAPKGKRPQPQQQQPPQRKPPQQPRGKPQGKQPKQQPTYEQLKVQLTSALASARHASERATRLETEVRDLRQRLAAAPSASQAWVPQLVPGYVPQMPQMPMPMQPMQPMQMPCMQLPMTGYPPLPTPQWRFG</sequence>
<protein>
    <submittedName>
        <fullName evidence="4">Transcriptional regulatory protein AlgP-like</fullName>
    </submittedName>
</protein>
<dbReference type="Proteomes" id="UP000504606">
    <property type="component" value="Unplaced"/>
</dbReference>
<proteinExistence type="predicted"/>
<evidence type="ECO:0000256" key="1">
    <source>
        <dbReference type="SAM" id="Coils"/>
    </source>
</evidence>
<feature type="region of interest" description="Disordered" evidence="2">
    <location>
        <begin position="223"/>
        <end position="329"/>
    </location>
</feature>
<feature type="compositionally biased region" description="Low complexity" evidence="2">
    <location>
        <begin position="242"/>
        <end position="252"/>
    </location>
</feature>
<dbReference type="KEGG" id="foc:127748775"/>
<evidence type="ECO:0000313" key="3">
    <source>
        <dbReference type="Proteomes" id="UP000504606"/>
    </source>
</evidence>
<name>A0A9C6TSB4_FRAOC</name>